<dbReference type="EMBL" id="VAHF01000009">
    <property type="protein sequence ID" value="TXG54105.1"/>
    <property type="molecule type" value="Genomic_DNA"/>
</dbReference>
<dbReference type="AlphaFoldDB" id="A0A5C7HC29"/>
<evidence type="ECO:0000313" key="2">
    <source>
        <dbReference type="Proteomes" id="UP000323000"/>
    </source>
</evidence>
<name>A0A5C7HC29_9ROSI</name>
<organism evidence="1 2">
    <name type="scientific">Acer yangbiense</name>
    <dbReference type="NCBI Taxonomy" id="1000413"/>
    <lineage>
        <taxon>Eukaryota</taxon>
        <taxon>Viridiplantae</taxon>
        <taxon>Streptophyta</taxon>
        <taxon>Embryophyta</taxon>
        <taxon>Tracheophyta</taxon>
        <taxon>Spermatophyta</taxon>
        <taxon>Magnoliopsida</taxon>
        <taxon>eudicotyledons</taxon>
        <taxon>Gunneridae</taxon>
        <taxon>Pentapetalae</taxon>
        <taxon>rosids</taxon>
        <taxon>malvids</taxon>
        <taxon>Sapindales</taxon>
        <taxon>Sapindaceae</taxon>
        <taxon>Hippocastanoideae</taxon>
        <taxon>Acereae</taxon>
        <taxon>Acer</taxon>
    </lineage>
</organism>
<proteinExistence type="predicted"/>
<evidence type="ECO:0000313" key="1">
    <source>
        <dbReference type="EMBL" id="TXG54105.1"/>
    </source>
</evidence>
<dbReference type="OrthoDB" id="1107487at2759"/>
<protein>
    <submittedName>
        <fullName evidence="1">Uncharacterized protein</fullName>
    </submittedName>
</protein>
<dbReference type="Proteomes" id="UP000323000">
    <property type="component" value="Chromosome 9"/>
</dbReference>
<comment type="caution">
    <text evidence="1">The sequence shown here is derived from an EMBL/GenBank/DDBJ whole genome shotgun (WGS) entry which is preliminary data.</text>
</comment>
<reference evidence="2" key="1">
    <citation type="journal article" date="2019" name="Gigascience">
        <title>De novo genome assembly of the endangered Acer yangbiense, a plant species with extremely small populations endemic to Yunnan Province, China.</title>
        <authorList>
            <person name="Yang J."/>
            <person name="Wariss H.M."/>
            <person name="Tao L."/>
            <person name="Zhang R."/>
            <person name="Yun Q."/>
            <person name="Hollingsworth P."/>
            <person name="Dao Z."/>
            <person name="Luo G."/>
            <person name="Guo H."/>
            <person name="Ma Y."/>
            <person name="Sun W."/>
        </authorList>
    </citation>
    <scope>NUCLEOTIDE SEQUENCE [LARGE SCALE GENOMIC DNA]</scope>
    <source>
        <strain evidence="2">cv. Malutang</strain>
    </source>
</reference>
<sequence length="64" mass="7146">MTVKVWSGPDFKLVKTLSGHEAKVTSLDAGAGNFSSCRKIKHIPTMSKIDTKQVFRQYFQNLSS</sequence>
<gene>
    <name evidence="1" type="ORF">EZV62_019361</name>
</gene>
<keyword evidence="2" id="KW-1185">Reference proteome</keyword>
<accession>A0A5C7HC29</accession>